<proteinExistence type="predicted"/>
<evidence type="ECO:0000256" key="1">
    <source>
        <dbReference type="SAM" id="Phobius"/>
    </source>
</evidence>
<keyword evidence="1" id="KW-1133">Transmembrane helix</keyword>
<keyword evidence="3" id="KW-1185">Reference proteome</keyword>
<accession>E0WU02</accession>
<dbReference type="Proteomes" id="UP000005726">
    <property type="component" value="Unassembled WGS sequence"/>
</dbReference>
<sequence length="177" mass="20430">MLKIGILLNLLKLVVIGVYGIIGLIGWYKYYEELAARPMGAATVNKFSPEMTVTYIPAMVRYHSIGKLQVLRSILLTDNLEDKEQVKTRITNILKHCTSVHIRDFNLLDTPIKNIGNWYQDNFDFDNFLAAVFDEVFNSKLSVEEKIRNIFDVMETYQNATTQKLLIEMNKLTGNQY</sequence>
<keyword evidence="1" id="KW-0472">Membrane</keyword>
<evidence type="ECO:0000313" key="2">
    <source>
        <dbReference type="EMBL" id="EFL91516.1"/>
    </source>
</evidence>
<reference evidence="2" key="1">
    <citation type="journal article" date="2009" name="Environ. Microbiol.">
        <title>Dynamics of genome evolution in facultative symbionts of aphids.</title>
        <authorList>
            <person name="Degnan P.H."/>
            <person name="Leonardo T.E."/>
            <person name="Cass B.N."/>
            <person name="Hurwitz B."/>
            <person name="Stern D."/>
            <person name="Gibbs R.A."/>
            <person name="Richards S."/>
            <person name="Moran N.A."/>
        </authorList>
    </citation>
    <scope>NUCLEOTIDE SEQUENCE [LARGE SCALE GENOMIC DNA]</scope>
    <source>
        <strain evidence="2">LSR1</strain>
    </source>
</reference>
<dbReference type="HOGENOM" id="CLU_1515629_0_0_6"/>
<evidence type="ECO:0000313" key="3">
    <source>
        <dbReference type="Proteomes" id="UP000005726"/>
    </source>
</evidence>
<protein>
    <submittedName>
        <fullName evidence="2">Uncharacterized protein</fullName>
    </submittedName>
</protein>
<dbReference type="AlphaFoldDB" id="E0WU02"/>
<dbReference type="EMBL" id="GL379614">
    <property type="protein sequence ID" value="EFL91516.1"/>
    <property type="molecule type" value="Genomic_DNA"/>
</dbReference>
<organism evidence="2 3">
    <name type="scientific">Candidatus Regiella insecticola LSR1</name>
    <dbReference type="NCBI Taxonomy" id="663321"/>
    <lineage>
        <taxon>Bacteria</taxon>
        <taxon>Pseudomonadati</taxon>
        <taxon>Pseudomonadota</taxon>
        <taxon>Gammaproteobacteria</taxon>
        <taxon>Enterobacterales</taxon>
        <taxon>Enterobacteriaceae</taxon>
        <taxon>aphid secondary symbionts</taxon>
        <taxon>Candidatus Regiella</taxon>
    </lineage>
</organism>
<name>E0WU02_9ENTR</name>
<dbReference type="eggNOG" id="ENOG502ZQ7T">
    <property type="taxonomic scope" value="Bacteria"/>
</dbReference>
<keyword evidence="1" id="KW-0812">Transmembrane</keyword>
<feature type="transmembrane region" description="Helical" evidence="1">
    <location>
        <begin position="6"/>
        <end position="28"/>
    </location>
</feature>
<gene>
    <name evidence="2" type="ORF">REG_1533</name>
</gene>